<dbReference type="RefSeq" id="WP_084275415.1">
    <property type="nucleotide sequence ID" value="NZ_AP026671.1"/>
</dbReference>
<name>A0A1W1WTV6_9BACT</name>
<dbReference type="GO" id="GO:0030983">
    <property type="term" value="F:mismatched DNA binding"/>
    <property type="evidence" value="ECO:0007669"/>
    <property type="project" value="InterPro"/>
</dbReference>
<dbReference type="Proteomes" id="UP000192602">
    <property type="component" value="Unassembled WGS sequence"/>
</dbReference>
<keyword evidence="1" id="KW-0547">Nucleotide-binding</keyword>
<dbReference type="InterPro" id="IPR017261">
    <property type="entry name" value="DNA_mismatch_repair_MutS/MSH"/>
</dbReference>
<dbReference type="InterPro" id="IPR036187">
    <property type="entry name" value="DNA_mismatch_repair_MutS_sf"/>
</dbReference>
<feature type="domain" description="DNA mismatch repair protein MutS core" evidence="6">
    <location>
        <begin position="323"/>
        <end position="648"/>
    </location>
</feature>
<evidence type="ECO:0000313" key="8">
    <source>
        <dbReference type="EMBL" id="SMC09173.1"/>
    </source>
</evidence>
<dbReference type="GO" id="GO:0140664">
    <property type="term" value="F:ATP-dependent DNA damage sensor activity"/>
    <property type="evidence" value="ECO:0007669"/>
    <property type="project" value="InterPro"/>
</dbReference>
<dbReference type="Pfam" id="PF05192">
    <property type="entry name" value="MutS_III"/>
    <property type="match status" value="1"/>
</dbReference>
<dbReference type="Pfam" id="PF01624">
    <property type="entry name" value="MutS_I"/>
    <property type="match status" value="1"/>
</dbReference>
<keyword evidence="9" id="KW-1185">Reference proteome</keyword>
<reference evidence="9" key="1">
    <citation type="submission" date="2017-04" db="EMBL/GenBank/DDBJ databases">
        <authorList>
            <person name="Varghese N."/>
            <person name="Submissions S."/>
        </authorList>
    </citation>
    <scope>NUCLEOTIDE SEQUENCE [LARGE SCALE GENOMIC DNA]</scope>
    <source>
        <strain evidence="9">DSM 16512</strain>
    </source>
</reference>
<dbReference type="STRING" id="1069081.SAMN05660197_0978"/>
<keyword evidence="2" id="KW-0227">DNA damage</keyword>
<dbReference type="AlphaFoldDB" id="A0A1W1WTV6"/>
<dbReference type="InterPro" id="IPR027417">
    <property type="entry name" value="P-loop_NTPase"/>
</dbReference>
<dbReference type="Gene3D" id="1.10.1420.10">
    <property type="match status" value="2"/>
</dbReference>
<dbReference type="CDD" id="cd00085">
    <property type="entry name" value="HNHc"/>
    <property type="match status" value="1"/>
</dbReference>
<dbReference type="EMBL" id="FWWZ01000001">
    <property type="protein sequence ID" value="SMC09173.1"/>
    <property type="molecule type" value="Genomic_DNA"/>
</dbReference>
<keyword evidence="4" id="KW-0238">DNA-binding</keyword>
<evidence type="ECO:0000259" key="6">
    <source>
        <dbReference type="SMART" id="SM00533"/>
    </source>
</evidence>
<dbReference type="InterPro" id="IPR007696">
    <property type="entry name" value="DNA_mismatch_repair_MutS_core"/>
</dbReference>
<dbReference type="OrthoDB" id="9802448at2"/>
<dbReference type="SMART" id="SM00534">
    <property type="entry name" value="MUTSac"/>
    <property type="match status" value="1"/>
</dbReference>
<keyword evidence="3" id="KW-0067">ATP-binding</keyword>
<proteinExistence type="predicted"/>
<dbReference type="SUPFAM" id="SSF55271">
    <property type="entry name" value="DNA repair protein MutS, domain I"/>
    <property type="match status" value="1"/>
</dbReference>
<dbReference type="Gene3D" id="3.40.50.300">
    <property type="entry name" value="P-loop containing nucleotide triphosphate hydrolases"/>
    <property type="match status" value="1"/>
</dbReference>
<organism evidence="8 9">
    <name type="scientific">Nitratiruptor tergarcus DSM 16512</name>
    <dbReference type="NCBI Taxonomy" id="1069081"/>
    <lineage>
        <taxon>Bacteria</taxon>
        <taxon>Pseudomonadati</taxon>
        <taxon>Campylobacterota</taxon>
        <taxon>Epsilonproteobacteria</taxon>
        <taxon>Nautiliales</taxon>
        <taxon>Nitratiruptoraceae</taxon>
        <taxon>Nitratiruptor</taxon>
    </lineage>
</organism>
<dbReference type="InterPro" id="IPR003615">
    <property type="entry name" value="HNH_nuc"/>
</dbReference>
<dbReference type="InterPro" id="IPR000432">
    <property type="entry name" value="DNA_mismatch_repair_MutS_C"/>
</dbReference>
<dbReference type="Gene3D" id="3.40.1170.10">
    <property type="entry name" value="DNA repair protein MutS, domain I"/>
    <property type="match status" value="1"/>
</dbReference>
<dbReference type="InterPro" id="IPR007695">
    <property type="entry name" value="DNA_mismatch_repair_MutS-lik_N"/>
</dbReference>
<evidence type="ECO:0000256" key="3">
    <source>
        <dbReference type="ARBA" id="ARBA00022840"/>
    </source>
</evidence>
<evidence type="ECO:0000256" key="5">
    <source>
        <dbReference type="SAM" id="Coils"/>
    </source>
</evidence>
<dbReference type="GO" id="GO:0005524">
    <property type="term" value="F:ATP binding"/>
    <property type="evidence" value="ECO:0007669"/>
    <property type="project" value="UniProtKB-KW"/>
</dbReference>
<dbReference type="InterPro" id="IPR045076">
    <property type="entry name" value="MutS"/>
</dbReference>
<dbReference type="Pfam" id="PF00488">
    <property type="entry name" value="MutS_V"/>
    <property type="match status" value="1"/>
</dbReference>
<evidence type="ECO:0000256" key="1">
    <source>
        <dbReference type="ARBA" id="ARBA00022741"/>
    </source>
</evidence>
<dbReference type="SUPFAM" id="SSF53150">
    <property type="entry name" value="DNA repair protein MutS, domain II"/>
    <property type="match status" value="1"/>
</dbReference>
<dbReference type="SUPFAM" id="SSF52540">
    <property type="entry name" value="P-loop containing nucleoside triphosphate hydrolases"/>
    <property type="match status" value="1"/>
</dbReference>
<feature type="coiled-coil region" evidence="5">
    <location>
        <begin position="562"/>
        <end position="601"/>
    </location>
</feature>
<dbReference type="GO" id="GO:0006298">
    <property type="term" value="P:mismatch repair"/>
    <property type="evidence" value="ECO:0007669"/>
    <property type="project" value="InterPro"/>
</dbReference>
<dbReference type="PANTHER" id="PTHR11361">
    <property type="entry name" value="DNA MISMATCH REPAIR PROTEIN MUTS FAMILY MEMBER"/>
    <property type="match status" value="1"/>
</dbReference>
<evidence type="ECO:0000259" key="7">
    <source>
        <dbReference type="SMART" id="SM00534"/>
    </source>
</evidence>
<dbReference type="SUPFAM" id="SSF48334">
    <property type="entry name" value="DNA repair protein MutS, domain III"/>
    <property type="match status" value="1"/>
</dbReference>
<accession>A0A1W1WTV6</accession>
<feature type="domain" description="DNA mismatch repair proteins mutS family" evidence="7">
    <location>
        <begin position="681"/>
        <end position="871"/>
    </location>
</feature>
<dbReference type="PIRSF" id="PIRSF037677">
    <property type="entry name" value="DNA_mis_repair_Msh6"/>
    <property type="match status" value="1"/>
</dbReference>
<sequence length="973" mass="112439">MEKDLARLHEILNDKKRLLTEIYFELQRFFEQKYGSNTVVLMEIGSFFEVYEVNNDEIKIGKAKEIAEFLNIQLTRKNKSIIENSIANPLMAGVPNFALDRYLSRLVQSKKYTIVLIRQKGAPPNVKRYIANIISPGTNFDYQAEPNENFIVSLIIGQNRGSYYAGYAAVDVTIGKCYVNQLYSTKDDKTFALDEIFTLLQTYQTNEIVITYDGNVDQEFVQNYLELEHYTCNINRSRLKIDYQNSLFASIFSINSILSPIEYLDLERYPYSSEALAILIDFIIEHDPALVQKLMRPIFLGNKHYVYLGNNALEQLNIISRDPEEMTLLKLIDHTSTPIGKRLLKERLLNPIQDANELQRRYDLIETFLERYEKFEKLLKQVYDIERILRRIKLKKLHPFEINYLHASLYAIEKIYRDLEESLQDLAQFDFAELHSFRTELEHIFNLEETAKFRRDQIEANIFNEGVNIFIDRIEEQIAHIFTKLEHFTQHVKSFFDKDESFVTLGWLESEGFFINLTKNRYKLIEEKLLNSFVTIDGKHYFFKDFHIKRLKNSVKLTNSYIDNLSQEYIALQAKLIALVKKSYEEALEEIELRYSALLERLISYIGELDFAISGAKVAKLYNYARPTITKEQKLEFIALRHPIIESREENGIYVPNDLLLGEPSSEHEHITTLASSGKEVRGVLLYGINSSGKSSLMKSVGIAVVMAQAGFFVPAAAMRFGLVDKIFTRIVSKDNLYKGLSTFAIEMLELKNIFNRATANSLVLGDEISHGTETYSALSIVSAAIKRLSEIGSYFIFATHLHQLTSIKAIAELSNIVFLHLGVYYDEEKDRLVYDRKLQIGSGSTMYGLEFAKALHMDRKFLEYAYSIRKNLTGEKSEAELLKQKRKSRYNKKVYLTKCAICNAPVEEVHHIAPKAKAKAGFIDHFKANHKYNLIPLCAKHHKMVHEGKIIISGFVMMQEGLKLHFHEIEGG</sequence>
<dbReference type="SMART" id="SM00533">
    <property type="entry name" value="MUTSd"/>
    <property type="match status" value="1"/>
</dbReference>
<evidence type="ECO:0000313" key="9">
    <source>
        <dbReference type="Proteomes" id="UP000192602"/>
    </source>
</evidence>
<keyword evidence="5" id="KW-0175">Coiled coil</keyword>
<evidence type="ECO:0000256" key="4">
    <source>
        <dbReference type="ARBA" id="ARBA00023125"/>
    </source>
</evidence>
<dbReference type="PANTHER" id="PTHR11361:SF125">
    <property type="entry name" value="DNA-BINDING PROTEIN MUTS2"/>
    <property type="match status" value="1"/>
</dbReference>
<protein>
    <submittedName>
        <fullName evidence="8">DNA mismatch repair protein MutS</fullName>
    </submittedName>
</protein>
<dbReference type="InterPro" id="IPR036678">
    <property type="entry name" value="MutS_con_dom_sf"/>
</dbReference>
<gene>
    <name evidence="8" type="ORF">SAMN05660197_0978</name>
</gene>
<dbReference type="InterPro" id="IPR016151">
    <property type="entry name" value="DNA_mismatch_repair_MutS_N"/>
</dbReference>
<evidence type="ECO:0000256" key="2">
    <source>
        <dbReference type="ARBA" id="ARBA00022763"/>
    </source>
</evidence>